<dbReference type="CDD" id="cd02440">
    <property type="entry name" value="AdoMet_MTases"/>
    <property type="match status" value="1"/>
</dbReference>
<dbReference type="Gene3D" id="2.60.40.1180">
    <property type="entry name" value="Golgi alpha-mannosidase II"/>
    <property type="match status" value="1"/>
</dbReference>
<dbReference type="Pfam" id="PF10672">
    <property type="entry name" value="Methyltrans_SAM"/>
    <property type="match status" value="1"/>
</dbReference>
<reference evidence="6 7" key="1">
    <citation type="submission" date="2017-02" db="EMBL/GenBank/DDBJ databases">
        <authorList>
            <person name="Peterson S.W."/>
        </authorList>
    </citation>
    <scope>NUCLEOTIDE SEQUENCE [LARGE SCALE GENOMIC DNA]</scope>
    <source>
        <strain evidence="6 7">DSM 25262</strain>
    </source>
</reference>
<dbReference type="PANTHER" id="PTHR43042">
    <property type="entry name" value="SAM-DEPENDENT METHYLTRANSFERASE"/>
    <property type="match status" value="1"/>
</dbReference>
<accession>A0A1T5JEF5</accession>
<keyword evidence="1 6" id="KW-0489">Methyltransferase</keyword>
<evidence type="ECO:0000259" key="5">
    <source>
        <dbReference type="Pfam" id="PF10672"/>
    </source>
</evidence>
<dbReference type="InterPro" id="IPR029063">
    <property type="entry name" value="SAM-dependent_MTases_sf"/>
</dbReference>
<evidence type="ECO:0000313" key="7">
    <source>
        <dbReference type="Proteomes" id="UP000190961"/>
    </source>
</evidence>
<evidence type="ECO:0000256" key="1">
    <source>
        <dbReference type="ARBA" id="ARBA00022603"/>
    </source>
</evidence>
<keyword evidence="2 6" id="KW-0808">Transferase</keyword>
<keyword evidence="3" id="KW-0949">S-adenosyl-L-methionine</keyword>
<dbReference type="Gene3D" id="3.40.50.150">
    <property type="entry name" value="Vaccinia Virus protein VP39"/>
    <property type="match status" value="1"/>
</dbReference>
<dbReference type="PANTHER" id="PTHR43042:SF2">
    <property type="entry name" value="SAM-DEPENDENT METHYLTRANSFERASE"/>
    <property type="match status" value="1"/>
</dbReference>
<name>A0A1T5JEF5_9BACT</name>
<feature type="domain" description="S-adenosylmethionine-dependent methyltransferase" evidence="5">
    <location>
        <begin position="70"/>
        <end position="218"/>
    </location>
</feature>
<dbReference type="InterPro" id="IPR013780">
    <property type="entry name" value="Glyco_hydro_b"/>
</dbReference>
<dbReference type="GO" id="GO:0032259">
    <property type="term" value="P:methylation"/>
    <property type="evidence" value="ECO:0007669"/>
    <property type="project" value="UniProtKB-KW"/>
</dbReference>
<evidence type="ECO:0000313" key="6">
    <source>
        <dbReference type="EMBL" id="SKC49603.1"/>
    </source>
</evidence>
<evidence type="ECO:0000256" key="4">
    <source>
        <dbReference type="SAM" id="Phobius"/>
    </source>
</evidence>
<dbReference type="STRING" id="688867.SAMN05660236_1013"/>
<organism evidence="6 7">
    <name type="scientific">Ohtaekwangia koreensis</name>
    <dbReference type="NCBI Taxonomy" id="688867"/>
    <lineage>
        <taxon>Bacteria</taxon>
        <taxon>Pseudomonadati</taxon>
        <taxon>Bacteroidota</taxon>
        <taxon>Cytophagia</taxon>
        <taxon>Cytophagales</taxon>
        <taxon>Fulvivirgaceae</taxon>
        <taxon>Ohtaekwangia</taxon>
    </lineage>
</organism>
<gene>
    <name evidence="6" type="ORF">SAMN05660236_1013</name>
</gene>
<evidence type="ECO:0000256" key="2">
    <source>
        <dbReference type="ARBA" id="ARBA00022679"/>
    </source>
</evidence>
<dbReference type="SUPFAM" id="SSF53335">
    <property type="entry name" value="S-adenosyl-L-methionine-dependent methyltransferases"/>
    <property type="match status" value="1"/>
</dbReference>
<keyword evidence="4" id="KW-1133">Transmembrane helix</keyword>
<keyword evidence="7" id="KW-1185">Reference proteome</keyword>
<sequence length="300" mass="34778">MPFMKLLHPSSWKDYELIDSGDFEKLERFGKYTLIRPEPQAIWSRSLGEQEWKKLADAKFVREQKDNYRFSEDVKGGWSRPQGMPESWNVLYKYNDLNLTLRLALTNFGHVGIFPEQGNNWNFIYDTITGWNIAKPRVLNLFAYTGAASVVARTAGAEVIHCDASRPGINWANQNMQLNNLNDIRWVYEDAFKFVRREVKRGNTYNGIIMDPPPYGRGPEGEKWTLQEQLNELIEMSSKLLEKKNFFFILSMYAVGLSPIVGLNVAKTHFDTTDAEYGEFFLKSKQGKDLPMGTFLRFRK</sequence>
<dbReference type="EMBL" id="FUZU01000001">
    <property type="protein sequence ID" value="SKC49603.1"/>
    <property type="molecule type" value="Genomic_DNA"/>
</dbReference>
<dbReference type="AlphaFoldDB" id="A0A1T5JEF5"/>
<proteinExistence type="predicted"/>
<protein>
    <submittedName>
        <fullName evidence="6">23S rRNA (Cytosine1962-C5)-methyltransferase</fullName>
    </submittedName>
</protein>
<keyword evidence="4" id="KW-0812">Transmembrane</keyword>
<dbReference type="InterPro" id="IPR019614">
    <property type="entry name" value="SAM-dep_methyl-trfase"/>
</dbReference>
<feature type="transmembrane region" description="Helical" evidence="4">
    <location>
        <begin position="246"/>
        <end position="266"/>
    </location>
</feature>
<keyword evidence="4" id="KW-0472">Membrane</keyword>
<dbReference type="Proteomes" id="UP000190961">
    <property type="component" value="Unassembled WGS sequence"/>
</dbReference>
<evidence type="ECO:0000256" key="3">
    <source>
        <dbReference type="ARBA" id="ARBA00022691"/>
    </source>
</evidence>
<dbReference type="GO" id="GO:0008168">
    <property type="term" value="F:methyltransferase activity"/>
    <property type="evidence" value="ECO:0007669"/>
    <property type="project" value="UniProtKB-KW"/>
</dbReference>